<sequence length="173" mass="20701">MSDKSLEELLIDEIKIVFKFLLKMGVSIEDAEDIAQETLYKALKYIDSIDSDRVRAWLFKVAINDYYTIYGRKKRRQEIDIDNLDVIGMFTKSAEDIFLTNEKGREIKSTLAMLQPEYRDLLVLKYTMNFSYRDIADVYGYSEDKVKVYLYRARNRFKQLWEARWLNERQEGK</sequence>
<dbReference type="SUPFAM" id="SSF88946">
    <property type="entry name" value="Sigma2 domain of RNA polymerase sigma factors"/>
    <property type="match status" value="1"/>
</dbReference>
<dbReference type="PANTHER" id="PTHR43133">
    <property type="entry name" value="RNA POLYMERASE ECF-TYPE SIGMA FACTO"/>
    <property type="match status" value="1"/>
</dbReference>
<dbReference type="InterPro" id="IPR007627">
    <property type="entry name" value="RNA_pol_sigma70_r2"/>
</dbReference>
<evidence type="ECO:0000259" key="7">
    <source>
        <dbReference type="Pfam" id="PF08281"/>
    </source>
</evidence>
<dbReference type="InterPro" id="IPR013249">
    <property type="entry name" value="RNA_pol_sigma70_r4_t2"/>
</dbReference>
<dbReference type="EMBL" id="VTPS01000008">
    <property type="protein sequence ID" value="TZE82148.1"/>
    <property type="molecule type" value="Genomic_DNA"/>
</dbReference>
<name>A0A5D8QFY5_9THEO</name>
<dbReference type="Proteomes" id="UP000322976">
    <property type="component" value="Unassembled WGS sequence"/>
</dbReference>
<comment type="similarity">
    <text evidence="1">Belongs to the sigma-70 factor family. ECF subfamily.</text>
</comment>
<keyword evidence="3" id="KW-0731">Sigma factor</keyword>
<dbReference type="Gene3D" id="1.10.1740.10">
    <property type="match status" value="1"/>
</dbReference>
<dbReference type="Gene3D" id="1.10.10.10">
    <property type="entry name" value="Winged helix-like DNA-binding domain superfamily/Winged helix DNA-binding domain"/>
    <property type="match status" value="1"/>
</dbReference>
<evidence type="ECO:0000256" key="2">
    <source>
        <dbReference type="ARBA" id="ARBA00023015"/>
    </source>
</evidence>
<protein>
    <submittedName>
        <fullName evidence="8">RNA polymerase sigma factor</fullName>
    </submittedName>
</protein>
<keyword evidence="2" id="KW-0805">Transcription regulation</keyword>
<evidence type="ECO:0000313" key="9">
    <source>
        <dbReference type="Proteomes" id="UP000322976"/>
    </source>
</evidence>
<dbReference type="PANTHER" id="PTHR43133:SF52">
    <property type="entry name" value="ECF RNA POLYMERASE SIGMA FACTOR SIGL"/>
    <property type="match status" value="1"/>
</dbReference>
<keyword evidence="5" id="KW-0804">Transcription</keyword>
<proteinExistence type="inferred from homology"/>
<organism evidence="8 9">
    <name type="scientific">Calorimonas adulescens</name>
    <dbReference type="NCBI Taxonomy" id="2606906"/>
    <lineage>
        <taxon>Bacteria</taxon>
        <taxon>Bacillati</taxon>
        <taxon>Bacillota</taxon>
        <taxon>Clostridia</taxon>
        <taxon>Thermoanaerobacterales</taxon>
        <taxon>Thermoanaerobacteraceae</taxon>
        <taxon>Calorimonas</taxon>
    </lineage>
</organism>
<evidence type="ECO:0000313" key="8">
    <source>
        <dbReference type="EMBL" id="TZE82148.1"/>
    </source>
</evidence>
<keyword evidence="4" id="KW-0238">DNA-binding</keyword>
<comment type="caution">
    <text evidence="8">The sequence shown here is derived from an EMBL/GenBank/DDBJ whole genome shotgun (WGS) entry which is preliminary data.</text>
</comment>
<dbReference type="InterPro" id="IPR013325">
    <property type="entry name" value="RNA_pol_sigma_r2"/>
</dbReference>
<evidence type="ECO:0000256" key="3">
    <source>
        <dbReference type="ARBA" id="ARBA00023082"/>
    </source>
</evidence>
<dbReference type="SUPFAM" id="SSF88659">
    <property type="entry name" value="Sigma3 and sigma4 domains of RNA polymerase sigma factors"/>
    <property type="match status" value="1"/>
</dbReference>
<dbReference type="GO" id="GO:0016987">
    <property type="term" value="F:sigma factor activity"/>
    <property type="evidence" value="ECO:0007669"/>
    <property type="project" value="UniProtKB-KW"/>
</dbReference>
<dbReference type="InterPro" id="IPR039425">
    <property type="entry name" value="RNA_pol_sigma-70-like"/>
</dbReference>
<dbReference type="RefSeq" id="WP_149545165.1">
    <property type="nucleotide sequence ID" value="NZ_VTPS01000008.1"/>
</dbReference>
<evidence type="ECO:0000256" key="5">
    <source>
        <dbReference type="ARBA" id="ARBA00023163"/>
    </source>
</evidence>
<feature type="domain" description="RNA polymerase sigma factor 70 region 4 type 2" evidence="7">
    <location>
        <begin position="106"/>
        <end position="156"/>
    </location>
</feature>
<dbReference type="Pfam" id="PF04542">
    <property type="entry name" value="Sigma70_r2"/>
    <property type="match status" value="1"/>
</dbReference>
<dbReference type="GO" id="GO:0006352">
    <property type="term" value="P:DNA-templated transcription initiation"/>
    <property type="evidence" value="ECO:0007669"/>
    <property type="project" value="InterPro"/>
</dbReference>
<dbReference type="Pfam" id="PF08281">
    <property type="entry name" value="Sigma70_r4_2"/>
    <property type="match status" value="1"/>
</dbReference>
<dbReference type="InterPro" id="IPR036388">
    <property type="entry name" value="WH-like_DNA-bd_sf"/>
</dbReference>
<dbReference type="GO" id="GO:0003677">
    <property type="term" value="F:DNA binding"/>
    <property type="evidence" value="ECO:0007669"/>
    <property type="project" value="UniProtKB-KW"/>
</dbReference>
<reference evidence="8 9" key="1">
    <citation type="submission" date="2019-08" db="EMBL/GenBank/DDBJ databases">
        <title>Calorimonas adulescens gen. nov., sp. nov., an anaerobic thermophilic bacterium from Sakhalin hot spring.</title>
        <authorList>
            <person name="Khomyakova M.A."/>
            <person name="Merkel A.Y."/>
            <person name="Novikov A."/>
            <person name="Bonch-Osmolovskaya E.A."/>
            <person name="Slobodkin A.I."/>
        </authorList>
    </citation>
    <scope>NUCLEOTIDE SEQUENCE [LARGE SCALE GENOMIC DNA]</scope>
    <source>
        <strain evidence="8 9">A05MB</strain>
    </source>
</reference>
<dbReference type="InterPro" id="IPR014284">
    <property type="entry name" value="RNA_pol_sigma-70_dom"/>
</dbReference>
<accession>A0A5D8QFY5</accession>
<evidence type="ECO:0000256" key="4">
    <source>
        <dbReference type="ARBA" id="ARBA00023125"/>
    </source>
</evidence>
<gene>
    <name evidence="8" type="ORF">FWJ32_06565</name>
</gene>
<dbReference type="AlphaFoldDB" id="A0A5D8QFY5"/>
<dbReference type="NCBIfam" id="TIGR02937">
    <property type="entry name" value="sigma70-ECF"/>
    <property type="match status" value="1"/>
</dbReference>
<feature type="domain" description="RNA polymerase sigma-70 region 2" evidence="6">
    <location>
        <begin position="17"/>
        <end position="75"/>
    </location>
</feature>
<keyword evidence="9" id="KW-1185">Reference proteome</keyword>
<evidence type="ECO:0000256" key="1">
    <source>
        <dbReference type="ARBA" id="ARBA00010641"/>
    </source>
</evidence>
<evidence type="ECO:0000259" key="6">
    <source>
        <dbReference type="Pfam" id="PF04542"/>
    </source>
</evidence>
<dbReference type="InterPro" id="IPR013324">
    <property type="entry name" value="RNA_pol_sigma_r3/r4-like"/>
</dbReference>